<dbReference type="AlphaFoldDB" id="A0A6M1LC15"/>
<evidence type="ECO:0000313" key="1">
    <source>
        <dbReference type="EMBL" id="NGM15790.1"/>
    </source>
</evidence>
<dbReference type="Proteomes" id="UP000478148">
    <property type="component" value="Unassembled WGS sequence"/>
</dbReference>
<reference evidence="1 2" key="1">
    <citation type="submission" date="2020-02" db="EMBL/GenBank/DDBJ databases">
        <title>Draft Genome Sequence of Verrucosispora sp. Strain CWR15, Isolated from Gulf of Mexico Sponge.</title>
        <authorList>
            <person name="Kennedy S.J."/>
            <person name="Cella E."/>
            <person name="Azarian T."/>
            <person name="Baker B.J."/>
            <person name="Shaw L.N."/>
        </authorList>
    </citation>
    <scope>NUCLEOTIDE SEQUENCE [LARGE SCALE GENOMIC DNA]</scope>
    <source>
        <strain evidence="1 2">CWR15</strain>
    </source>
</reference>
<dbReference type="EMBL" id="SAIY01000011">
    <property type="protein sequence ID" value="NGM15790.1"/>
    <property type="molecule type" value="Genomic_DNA"/>
</dbReference>
<keyword evidence="2" id="KW-1185">Reference proteome</keyword>
<protein>
    <submittedName>
        <fullName evidence="1">Uncharacterized protein</fullName>
    </submittedName>
</protein>
<dbReference type="RefSeq" id="WP_164449569.1">
    <property type="nucleotide sequence ID" value="NZ_SAIY01000011.1"/>
</dbReference>
<sequence length="89" mass="9780">MLPPRCHVCHLEPARPPLGDTRNDFVPVYFADAVNPPPGWVGHPPGAVWFCGEHAPLGSEREHLGSDSALRDIDTALGRLPRRLPKADR</sequence>
<comment type="caution">
    <text evidence="1">The sequence shown here is derived from an EMBL/GenBank/DDBJ whole genome shotgun (WGS) entry which is preliminary data.</text>
</comment>
<evidence type="ECO:0000313" key="2">
    <source>
        <dbReference type="Proteomes" id="UP000478148"/>
    </source>
</evidence>
<proteinExistence type="predicted"/>
<organism evidence="1 2">
    <name type="scientific">Verrucosispora sioxanthis</name>
    <dbReference type="NCBI Taxonomy" id="2499994"/>
    <lineage>
        <taxon>Bacteria</taxon>
        <taxon>Bacillati</taxon>
        <taxon>Actinomycetota</taxon>
        <taxon>Actinomycetes</taxon>
        <taxon>Micromonosporales</taxon>
        <taxon>Micromonosporaceae</taxon>
        <taxon>Micromonospora</taxon>
    </lineage>
</organism>
<gene>
    <name evidence="1" type="ORF">ENC19_25740</name>
</gene>
<name>A0A6M1LC15_9ACTN</name>
<accession>A0A6M1LC15</accession>